<dbReference type="SMART" id="SM00112">
    <property type="entry name" value="CA"/>
    <property type="match status" value="1"/>
</dbReference>
<dbReference type="PANTHER" id="PTHR24028:SF328">
    <property type="entry name" value="CADHERIN-3"/>
    <property type="match status" value="1"/>
</dbReference>
<keyword evidence="5 9" id="KW-0106">Calcium</keyword>
<name>A0A2G8KJZ7_STIJA</name>
<dbReference type="InterPro" id="IPR020894">
    <property type="entry name" value="Cadherin_CS"/>
</dbReference>
<dbReference type="Pfam" id="PF00028">
    <property type="entry name" value="Cadherin"/>
    <property type="match status" value="1"/>
</dbReference>
<evidence type="ECO:0000256" key="4">
    <source>
        <dbReference type="ARBA" id="ARBA00022737"/>
    </source>
</evidence>
<keyword evidence="4" id="KW-0677">Repeat</keyword>
<dbReference type="FunFam" id="2.60.40.60:FF:000033">
    <property type="entry name" value="FAT atypical cadherin 1"/>
    <property type="match status" value="1"/>
</dbReference>
<dbReference type="InterPro" id="IPR050174">
    <property type="entry name" value="Protocadherin/Cadherin-CA"/>
</dbReference>
<proteinExistence type="predicted"/>
<comment type="subcellular location">
    <subcellularLocation>
        <location evidence="1">Membrane</location>
        <topology evidence="1">Single-pass membrane protein</topology>
    </subcellularLocation>
</comment>
<dbReference type="SUPFAM" id="SSF49313">
    <property type="entry name" value="Cadherin-like"/>
    <property type="match status" value="1"/>
</dbReference>
<evidence type="ECO:0000256" key="8">
    <source>
        <dbReference type="ARBA" id="ARBA00023180"/>
    </source>
</evidence>
<dbReference type="PANTHER" id="PTHR24028">
    <property type="entry name" value="CADHERIN-87A"/>
    <property type="match status" value="1"/>
</dbReference>
<protein>
    <submittedName>
        <fullName evidence="11">Hedgling</fullName>
    </submittedName>
</protein>
<keyword evidence="6" id="KW-1133">Transmembrane helix</keyword>
<evidence type="ECO:0000313" key="12">
    <source>
        <dbReference type="Proteomes" id="UP000230750"/>
    </source>
</evidence>
<gene>
    <name evidence="11" type="ORF">BSL78_14836</name>
</gene>
<evidence type="ECO:0000313" key="11">
    <source>
        <dbReference type="EMBL" id="PIK48297.1"/>
    </source>
</evidence>
<dbReference type="STRING" id="307972.A0A2G8KJZ7"/>
<organism evidence="11 12">
    <name type="scientific">Stichopus japonicus</name>
    <name type="common">Sea cucumber</name>
    <dbReference type="NCBI Taxonomy" id="307972"/>
    <lineage>
        <taxon>Eukaryota</taxon>
        <taxon>Metazoa</taxon>
        <taxon>Echinodermata</taxon>
        <taxon>Eleutherozoa</taxon>
        <taxon>Echinozoa</taxon>
        <taxon>Holothuroidea</taxon>
        <taxon>Aspidochirotacea</taxon>
        <taxon>Aspidochirotida</taxon>
        <taxon>Stichopodidae</taxon>
        <taxon>Apostichopus</taxon>
    </lineage>
</organism>
<dbReference type="AlphaFoldDB" id="A0A2G8KJZ7"/>
<evidence type="ECO:0000256" key="9">
    <source>
        <dbReference type="PROSITE-ProRule" id="PRU00043"/>
    </source>
</evidence>
<dbReference type="PROSITE" id="PS50268">
    <property type="entry name" value="CADHERIN_2"/>
    <property type="match status" value="1"/>
</dbReference>
<evidence type="ECO:0000256" key="6">
    <source>
        <dbReference type="ARBA" id="ARBA00022989"/>
    </source>
</evidence>
<dbReference type="PROSITE" id="PS00232">
    <property type="entry name" value="CADHERIN_1"/>
    <property type="match status" value="1"/>
</dbReference>
<keyword evidence="7" id="KW-0472">Membrane</keyword>
<dbReference type="OrthoDB" id="9990384at2759"/>
<evidence type="ECO:0000256" key="2">
    <source>
        <dbReference type="ARBA" id="ARBA00022692"/>
    </source>
</evidence>
<dbReference type="InterPro" id="IPR015919">
    <property type="entry name" value="Cadherin-like_sf"/>
</dbReference>
<dbReference type="CDD" id="cd11304">
    <property type="entry name" value="Cadherin_repeat"/>
    <property type="match status" value="1"/>
</dbReference>
<reference evidence="11 12" key="1">
    <citation type="journal article" date="2017" name="PLoS Biol.">
        <title>The sea cucumber genome provides insights into morphological evolution and visceral regeneration.</title>
        <authorList>
            <person name="Zhang X."/>
            <person name="Sun L."/>
            <person name="Yuan J."/>
            <person name="Sun Y."/>
            <person name="Gao Y."/>
            <person name="Zhang L."/>
            <person name="Li S."/>
            <person name="Dai H."/>
            <person name="Hamel J.F."/>
            <person name="Liu C."/>
            <person name="Yu Y."/>
            <person name="Liu S."/>
            <person name="Lin W."/>
            <person name="Guo K."/>
            <person name="Jin S."/>
            <person name="Xu P."/>
            <person name="Storey K.B."/>
            <person name="Huan P."/>
            <person name="Zhang T."/>
            <person name="Zhou Y."/>
            <person name="Zhang J."/>
            <person name="Lin C."/>
            <person name="Li X."/>
            <person name="Xing L."/>
            <person name="Huo D."/>
            <person name="Sun M."/>
            <person name="Wang L."/>
            <person name="Mercier A."/>
            <person name="Li F."/>
            <person name="Yang H."/>
            <person name="Xiang J."/>
        </authorList>
    </citation>
    <scope>NUCLEOTIDE SEQUENCE [LARGE SCALE GENOMIC DNA]</scope>
    <source>
        <strain evidence="11">Shaxun</strain>
        <tissue evidence="11">Muscle</tissue>
    </source>
</reference>
<accession>A0A2G8KJZ7</accession>
<dbReference type="InterPro" id="IPR002126">
    <property type="entry name" value="Cadherin-like_dom"/>
</dbReference>
<sequence>MSELLLVEDVNDNAPVFEANYTINVTENSSTGIRLLKVIADDADKGINGIVVFSVQKIEANTAAAVPSNLFAISSTGWLTLENDLDFEVAQEYFITVIAKDSGTPYLNSSTVVTVIVEDLQDSPPAFSNSSYDTSISETTPEVRL</sequence>
<evidence type="ECO:0000256" key="1">
    <source>
        <dbReference type="ARBA" id="ARBA00004167"/>
    </source>
</evidence>
<dbReference type="GO" id="GO:0007156">
    <property type="term" value="P:homophilic cell adhesion via plasma membrane adhesion molecules"/>
    <property type="evidence" value="ECO:0007669"/>
    <property type="project" value="InterPro"/>
</dbReference>
<evidence type="ECO:0000256" key="5">
    <source>
        <dbReference type="ARBA" id="ARBA00022837"/>
    </source>
</evidence>
<comment type="caution">
    <text evidence="11">The sequence shown here is derived from an EMBL/GenBank/DDBJ whole genome shotgun (WGS) entry which is preliminary data.</text>
</comment>
<dbReference type="GO" id="GO:0005886">
    <property type="term" value="C:plasma membrane"/>
    <property type="evidence" value="ECO:0007669"/>
    <property type="project" value="InterPro"/>
</dbReference>
<evidence type="ECO:0000259" key="10">
    <source>
        <dbReference type="PROSITE" id="PS50268"/>
    </source>
</evidence>
<dbReference type="EMBL" id="MRZV01000530">
    <property type="protein sequence ID" value="PIK48297.1"/>
    <property type="molecule type" value="Genomic_DNA"/>
</dbReference>
<evidence type="ECO:0000256" key="7">
    <source>
        <dbReference type="ARBA" id="ARBA00023136"/>
    </source>
</evidence>
<keyword evidence="12" id="KW-1185">Reference proteome</keyword>
<feature type="domain" description="Cadherin" evidence="10">
    <location>
        <begin position="17"/>
        <end position="127"/>
    </location>
</feature>
<dbReference type="Proteomes" id="UP000230750">
    <property type="component" value="Unassembled WGS sequence"/>
</dbReference>
<keyword evidence="8" id="KW-0325">Glycoprotein</keyword>
<evidence type="ECO:0000256" key="3">
    <source>
        <dbReference type="ARBA" id="ARBA00022729"/>
    </source>
</evidence>
<keyword evidence="3" id="KW-0732">Signal</keyword>
<dbReference type="PRINTS" id="PR00205">
    <property type="entry name" value="CADHERIN"/>
</dbReference>
<dbReference type="Gene3D" id="2.60.40.60">
    <property type="entry name" value="Cadherins"/>
    <property type="match status" value="1"/>
</dbReference>
<keyword evidence="2" id="KW-0812">Transmembrane</keyword>
<dbReference type="GO" id="GO:0005509">
    <property type="term" value="F:calcium ion binding"/>
    <property type="evidence" value="ECO:0007669"/>
    <property type="project" value="UniProtKB-UniRule"/>
</dbReference>